<dbReference type="Proteomes" id="UP000075243">
    <property type="component" value="Unassembled WGS sequence"/>
</dbReference>
<dbReference type="OrthoDB" id="689054at2759"/>
<feature type="compositionally biased region" description="Basic residues" evidence="1">
    <location>
        <begin position="79"/>
        <end position="93"/>
    </location>
</feature>
<proteinExistence type="predicted"/>
<organism evidence="2 3">
    <name type="scientific">Cajanus cajan</name>
    <name type="common">Pigeon pea</name>
    <name type="synonym">Cajanus indicus</name>
    <dbReference type="NCBI Taxonomy" id="3821"/>
    <lineage>
        <taxon>Eukaryota</taxon>
        <taxon>Viridiplantae</taxon>
        <taxon>Streptophyta</taxon>
        <taxon>Embryophyta</taxon>
        <taxon>Tracheophyta</taxon>
        <taxon>Spermatophyta</taxon>
        <taxon>Magnoliopsida</taxon>
        <taxon>eudicotyledons</taxon>
        <taxon>Gunneridae</taxon>
        <taxon>Pentapetalae</taxon>
        <taxon>rosids</taxon>
        <taxon>fabids</taxon>
        <taxon>Fabales</taxon>
        <taxon>Fabaceae</taxon>
        <taxon>Papilionoideae</taxon>
        <taxon>50 kb inversion clade</taxon>
        <taxon>NPAAA clade</taxon>
        <taxon>indigoferoid/millettioid clade</taxon>
        <taxon>Phaseoleae</taxon>
        <taxon>Cajanus</taxon>
    </lineage>
</organism>
<dbReference type="AlphaFoldDB" id="A0A151RYT7"/>
<dbReference type="STRING" id="3821.A0A151RYT7"/>
<protein>
    <submittedName>
        <fullName evidence="2">Uncharacterized protein</fullName>
    </submittedName>
</protein>
<evidence type="ECO:0000256" key="1">
    <source>
        <dbReference type="SAM" id="MobiDB-lite"/>
    </source>
</evidence>
<dbReference type="EMBL" id="KQ483520">
    <property type="protein sequence ID" value="KYP47702.1"/>
    <property type="molecule type" value="Genomic_DNA"/>
</dbReference>
<dbReference type="PANTHER" id="PTHR33264:SF6">
    <property type="entry name" value="OS01G0638800 PROTEIN"/>
    <property type="match status" value="1"/>
</dbReference>
<keyword evidence="3" id="KW-1185">Reference proteome</keyword>
<dbReference type="Gramene" id="C.cajan_28119.t">
    <property type="protein sequence ID" value="C.cajan_28119.t.cds1"/>
    <property type="gene ID" value="C.cajan_28119"/>
</dbReference>
<dbReference type="OMA" id="RHHIHGD"/>
<evidence type="ECO:0000313" key="3">
    <source>
        <dbReference type="Proteomes" id="UP000075243"/>
    </source>
</evidence>
<dbReference type="PANTHER" id="PTHR33264">
    <property type="entry name" value="EXPRESSED PROTEIN"/>
    <property type="match status" value="1"/>
</dbReference>
<feature type="region of interest" description="Disordered" evidence="1">
    <location>
        <begin position="79"/>
        <end position="100"/>
    </location>
</feature>
<gene>
    <name evidence="2" type="ORF">KK1_030653</name>
</gene>
<evidence type="ECO:0000313" key="2">
    <source>
        <dbReference type="EMBL" id="KYP47702.1"/>
    </source>
</evidence>
<accession>A0A151RYT7</accession>
<sequence>MNGDQRKERPRGRFATVDEGGGDLIKCSGKYCRSCCGGYVADCVAVCCCPCAVLHCFALALLKGPCVVGRKCLGRKKKNKNKKNKKVNKRGHHHGGDDVVLERNTREGNSGIVCDSLGKIDSGFDGDKVWRELYQIRHLDFGRVSSSHDD</sequence>
<name>A0A151RYT7_CAJCA</name>
<reference evidence="2" key="1">
    <citation type="journal article" date="2012" name="Nat. Biotechnol.">
        <title>Draft genome sequence of pigeonpea (Cajanus cajan), an orphan legume crop of resource-poor farmers.</title>
        <authorList>
            <person name="Varshney R.K."/>
            <person name="Chen W."/>
            <person name="Li Y."/>
            <person name="Bharti A.K."/>
            <person name="Saxena R.K."/>
            <person name="Schlueter J.A."/>
            <person name="Donoghue M.T."/>
            <person name="Azam S."/>
            <person name="Fan G."/>
            <person name="Whaley A.M."/>
            <person name="Farmer A.D."/>
            <person name="Sheridan J."/>
            <person name="Iwata A."/>
            <person name="Tuteja R."/>
            <person name="Penmetsa R.V."/>
            <person name="Wu W."/>
            <person name="Upadhyaya H.D."/>
            <person name="Yang S.P."/>
            <person name="Shah T."/>
            <person name="Saxena K.B."/>
            <person name="Michael T."/>
            <person name="McCombie W.R."/>
            <person name="Yang B."/>
            <person name="Zhang G."/>
            <person name="Yang H."/>
            <person name="Wang J."/>
            <person name="Spillane C."/>
            <person name="Cook D.R."/>
            <person name="May G.D."/>
            <person name="Xu X."/>
            <person name="Jackson S.A."/>
        </authorList>
    </citation>
    <scope>NUCLEOTIDE SEQUENCE [LARGE SCALE GENOMIC DNA]</scope>
</reference>